<dbReference type="InterPro" id="IPR022742">
    <property type="entry name" value="Hydrolase_4"/>
</dbReference>
<name>A0AAU8C6U2_9RHOB</name>
<keyword evidence="2" id="KW-0614">Plasmid</keyword>
<sequence length="304" mass="33684">MTEDITQTTIRFAATDGWELEADIHTSPSPKIAVLISAGTGFPRQFYTGLAMYLARQGAVVLTYDYRGIGGSNGKDLAGSGIDYPDWGRLDAPAALNTLEEAAPGLPLTHLCHSVGGHFVGLMPNQSKITRHAFVSVGTGFFGGHHLRNIPSELYFWWVLGPYLLLRYGYIKPAGGWRGEALPPKLFKTWCRWSQRRSYFQPDLATKLAPHHYDEVKAPIRSWIFPDDPIATPSTASDLLKCYPAAPHEVIIRKPSQVGVTRIGHEGALRKGRDALWAEFSDWLMGAPSTATDFHRHSNQQDQT</sequence>
<feature type="domain" description="Serine aminopeptidase S33" evidence="1">
    <location>
        <begin position="29"/>
        <end position="144"/>
    </location>
</feature>
<evidence type="ECO:0000259" key="1">
    <source>
        <dbReference type="Pfam" id="PF12146"/>
    </source>
</evidence>
<dbReference type="AlphaFoldDB" id="A0AAU8C6U2"/>
<dbReference type="SUPFAM" id="SSF53474">
    <property type="entry name" value="alpha/beta-Hydrolases"/>
    <property type="match status" value="1"/>
</dbReference>
<dbReference type="KEGG" id="suly:ABM428_15605"/>
<dbReference type="InterPro" id="IPR029058">
    <property type="entry name" value="AB_hydrolase_fold"/>
</dbReference>
<gene>
    <name evidence="2" type="ORF">ABM428_15605</name>
</gene>
<reference evidence="2" key="1">
    <citation type="journal article" date="2020" name="Int. J. Syst. Evol. Microbiol.">
        <title>Notification of changes in taxonomic opinion previously published outside the IJSEM.</title>
        <authorList>
            <person name="Oren A."/>
            <person name="Garrity G."/>
        </authorList>
    </citation>
    <scope>NUCLEOTIDE SEQUENCE</scope>
    <source>
        <strain evidence="2">TCYB15</strain>
    </source>
</reference>
<evidence type="ECO:0000313" key="2">
    <source>
        <dbReference type="EMBL" id="XCF11793.1"/>
    </source>
</evidence>
<dbReference type="RefSeq" id="WP_353628417.1">
    <property type="nucleotide sequence ID" value="NZ_CP159194.1"/>
</dbReference>
<protein>
    <submittedName>
        <fullName evidence="2">Alpha/beta hydrolase</fullName>
    </submittedName>
</protein>
<dbReference type="EMBL" id="CP159194">
    <property type="protein sequence ID" value="XCF11793.1"/>
    <property type="molecule type" value="Genomic_DNA"/>
</dbReference>
<dbReference type="PIRSF" id="PIRSF037442">
    <property type="entry name" value="UCP037442_abhydr"/>
    <property type="match status" value="1"/>
</dbReference>
<dbReference type="GO" id="GO:0016787">
    <property type="term" value="F:hydrolase activity"/>
    <property type="evidence" value="ECO:0007669"/>
    <property type="project" value="UniProtKB-KW"/>
</dbReference>
<dbReference type="Pfam" id="PF12146">
    <property type="entry name" value="Hydrolase_4"/>
    <property type="match status" value="1"/>
</dbReference>
<dbReference type="Gene3D" id="3.40.50.1820">
    <property type="entry name" value="alpha/beta hydrolase"/>
    <property type="match status" value="1"/>
</dbReference>
<accession>A0AAU8C6U2</accession>
<keyword evidence="2" id="KW-0378">Hydrolase</keyword>
<geneLocation type="plasmid" evidence="2">
    <name>pZYJ01</name>
</geneLocation>
<proteinExistence type="predicted"/>
<dbReference type="InterPro" id="IPR017208">
    <property type="entry name" value="UCP037442_abhydr"/>
</dbReference>
<reference evidence="2" key="2">
    <citation type="submission" date="2024-06" db="EMBL/GenBank/DDBJ databases">
        <authorList>
            <person name="Deng Y."/>
        </authorList>
    </citation>
    <scope>NUCLEOTIDE SEQUENCE</scope>
    <source>
        <strain evidence="2">TCYB15</strain>
        <plasmid evidence="2">pZYJ01</plasmid>
    </source>
</reference>
<organism evidence="2">
    <name type="scientific">Sulfitobacter sp. TCYB15</name>
    <dbReference type="NCBI Taxonomy" id="3229275"/>
    <lineage>
        <taxon>Bacteria</taxon>
        <taxon>Pseudomonadati</taxon>
        <taxon>Pseudomonadota</taxon>
        <taxon>Alphaproteobacteria</taxon>
        <taxon>Rhodobacterales</taxon>
        <taxon>Roseobacteraceae</taxon>
        <taxon>Sulfitobacter</taxon>
    </lineage>
</organism>